<evidence type="ECO:0000313" key="3">
    <source>
        <dbReference type="EMBL" id="BAH17385.1"/>
    </source>
</evidence>
<dbReference type="EMBL" id="AP009484">
    <property type="protein sequence ID" value="BAH17385.1"/>
    <property type="molecule type" value="Genomic_DNA"/>
</dbReference>
<dbReference type="AlphaFoldDB" id="B9EAX4"/>
<sequence>MIKRSFDFVSASAGILALSPIMIVTALAIKNNSRGPILFKQQRPGLNNELFTIYKFRSMAVDTPNVETAKLGDGTTYITSVGKFIRKTSIDELPQLINVVKGEMSVVGPRPALFNQYELIQKRTELGIHKLKPGITGYAQVMGRDEISDDEKVQYDKYYLDNQSFMLDMWIIFKTISNVIAQKNITH</sequence>
<dbReference type="PANTHER" id="PTHR30576">
    <property type="entry name" value="COLANIC BIOSYNTHESIS UDP-GLUCOSE LIPID CARRIER TRANSFERASE"/>
    <property type="match status" value="1"/>
</dbReference>
<reference evidence="3 4" key="1">
    <citation type="journal article" date="2009" name="J. Bacteriol.">
        <title>Complete genome sequence of Macrococcus caseolyticus strain JCSCS5402, reflecting the ancestral genome of the human-pathogenic staphylococci.</title>
        <authorList>
            <person name="Baba T."/>
            <person name="Kuwahara-Arai K."/>
            <person name="Uchiyama I."/>
            <person name="Takeuchi F."/>
            <person name="Ito T."/>
            <person name="Hiramatsu K."/>
        </authorList>
    </citation>
    <scope>NUCLEOTIDE SEQUENCE [LARGE SCALE GENOMIC DNA]</scope>
    <source>
        <strain evidence="3 4">JCSC5402</strain>
    </source>
</reference>
<evidence type="ECO:0000313" key="4">
    <source>
        <dbReference type="Proteomes" id="UP000001383"/>
    </source>
</evidence>
<gene>
    <name evidence="3" type="ordered locus">MCCL_0678</name>
</gene>
<dbReference type="PANTHER" id="PTHR30576:SF10">
    <property type="entry name" value="SLL5057 PROTEIN"/>
    <property type="match status" value="1"/>
</dbReference>
<feature type="domain" description="Bacterial sugar transferase" evidence="2">
    <location>
        <begin position="3"/>
        <end position="180"/>
    </location>
</feature>
<dbReference type="Pfam" id="PF02397">
    <property type="entry name" value="Bac_transf"/>
    <property type="match status" value="1"/>
</dbReference>
<dbReference type="InterPro" id="IPR003362">
    <property type="entry name" value="Bact_transf"/>
</dbReference>
<name>B9EAX4_MACCJ</name>
<dbReference type="STRING" id="458233.MCCL_0678"/>
<evidence type="ECO:0000259" key="2">
    <source>
        <dbReference type="Pfam" id="PF02397"/>
    </source>
</evidence>
<organism evidence="3 4">
    <name type="scientific">Macrococcus caseolyticus (strain JCSC5402)</name>
    <name type="common">Macrococcoides caseolyticum</name>
    <dbReference type="NCBI Taxonomy" id="458233"/>
    <lineage>
        <taxon>Bacteria</taxon>
        <taxon>Bacillati</taxon>
        <taxon>Bacillota</taxon>
        <taxon>Bacilli</taxon>
        <taxon>Bacillales</taxon>
        <taxon>Staphylococcaceae</taxon>
        <taxon>Macrococcoides</taxon>
    </lineage>
</organism>
<protein>
    <submittedName>
        <fullName evidence="3">Capsular polysaccharide synthesis protein CapM homolog</fullName>
    </submittedName>
</protein>
<proteinExistence type="inferred from homology"/>
<accession>B9EAX4</accession>
<dbReference type="Proteomes" id="UP000001383">
    <property type="component" value="Chromosome"/>
</dbReference>
<dbReference type="GO" id="GO:0016780">
    <property type="term" value="F:phosphotransferase activity, for other substituted phosphate groups"/>
    <property type="evidence" value="ECO:0007669"/>
    <property type="project" value="TreeGrafter"/>
</dbReference>
<dbReference type="HOGENOM" id="CLU_024920_1_2_9"/>
<evidence type="ECO:0000256" key="1">
    <source>
        <dbReference type="ARBA" id="ARBA00006464"/>
    </source>
</evidence>
<dbReference type="KEGG" id="mcl:MCCL_0678"/>
<dbReference type="eggNOG" id="COG2148">
    <property type="taxonomic scope" value="Bacteria"/>
</dbReference>
<comment type="similarity">
    <text evidence="1">Belongs to the bacterial sugar transferase family.</text>
</comment>